<dbReference type="PANTHER" id="PTHR45024">
    <property type="entry name" value="DEHYDROGENASES, SHORT CHAIN"/>
    <property type="match status" value="1"/>
</dbReference>
<dbReference type="PROSITE" id="PS00061">
    <property type="entry name" value="ADH_SHORT"/>
    <property type="match status" value="1"/>
</dbReference>
<evidence type="ECO:0000259" key="4">
    <source>
        <dbReference type="SMART" id="SM00822"/>
    </source>
</evidence>
<dbReference type="SMART" id="SM00822">
    <property type="entry name" value="PKS_KR"/>
    <property type="match status" value="1"/>
</dbReference>
<feature type="domain" description="Ketoreductase" evidence="4">
    <location>
        <begin position="12"/>
        <end position="199"/>
    </location>
</feature>
<dbReference type="InterPro" id="IPR036291">
    <property type="entry name" value="NAD(P)-bd_dom_sf"/>
</dbReference>
<dbReference type="PANTHER" id="PTHR45024:SF2">
    <property type="entry name" value="SCP2 DOMAIN-CONTAINING PROTEIN"/>
    <property type="match status" value="1"/>
</dbReference>
<protein>
    <submittedName>
        <fullName evidence="5">Short-chain dehydrogenase</fullName>
    </submittedName>
</protein>
<proteinExistence type="inferred from homology"/>
<accession>A0A2N5Y704</accession>
<dbReference type="Pfam" id="PF00106">
    <property type="entry name" value="adh_short"/>
    <property type="match status" value="1"/>
</dbReference>
<name>A0A2N5Y704_9GAMM</name>
<evidence type="ECO:0000256" key="1">
    <source>
        <dbReference type="ARBA" id="ARBA00006484"/>
    </source>
</evidence>
<dbReference type="AlphaFoldDB" id="A0A2N5Y704"/>
<gene>
    <name evidence="5" type="ORF">CWI75_02180</name>
</gene>
<dbReference type="InterPro" id="IPR002347">
    <property type="entry name" value="SDR_fam"/>
</dbReference>
<dbReference type="SUPFAM" id="SSF51735">
    <property type="entry name" value="NAD(P)-binding Rossmann-fold domains"/>
    <property type="match status" value="1"/>
</dbReference>
<evidence type="ECO:0000313" key="5">
    <source>
        <dbReference type="EMBL" id="PLW84178.1"/>
    </source>
</evidence>
<dbReference type="InterPro" id="IPR051687">
    <property type="entry name" value="Peroxisomal_Beta-Oxidation"/>
</dbReference>
<comment type="similarity">
    <text evidence="1 3">Belongs to the short-chain dehydrogenases/reductases (SDR) family.</text>
</comment>
<keyword evidence="2" id="KW-0560">Oxidoreductase</keyword>
<sequence length="296" mass="31040">MTDHDPHGLAGKVMIITGAGKGLGRAYALYLAALGVRVVVNNRSHATDSVRSADAVVAEIEAAGGQAIADYSDAAEPDCGQRLLALSLDHFGQLDAVIANAGVSEATSFHKQSLAEFRRIVDINLMGTAHLLHPIFAHFYRERRGAIIVSSSAAGLYGEHGLPAYSASKAGLIGLCQALALEGSSHGVRVNTIAPFAATAMTEQSLSPALKEQLTSAAVAPAVAWLASDQCSLNGETLIAGGNRLSRARPLMAAGLQRPQAMSMAEAWETLAAQPLDRDFRSAIALFRDFIKGMPQ</sequence>
<keyword evidence="6" id="KW-1185">Reference proteome</keyword>
<reference evidence="6" key="1">
    <citation type="submission" date="2017-11" db="EMBL/GenBank/DDBJ databases">
        <title>The draft genome sequence of Chromatocurvus sp. F02.</title>
        <authorList>
            <person name="Du Z.-J."/>
            <person name="Chang Y.-Q."/>
        </authorList>
    </citation>
    <scope>NUCLEOTIDE SEQUENCE [LARGE SCALE GENOMIC DNA]</scope>
    <source>
        <strain evidence="6">F02</strain>
    </source>
</reference>
<dbReference type="InterPro" id="IPR057326">
    <property type="entry name" value="KR_dom"/>
</dbReference>
<dbReference type="PRINTS" id="PR00081">
    <property type="entry name" value="GDHRDH"/>
</dbReference>
<dbReference type="Gene3D" id="3.40.50.720">
    <property type="entry name" value="NAD(P)-binding Rossmann-like Domain"/>
    <property type="match status" value="1"/>
</dbReference>
<evidence type="ECO:0000256" key="2">
    <source>
        <dbReference type="ARBA" id="ARBA00023002"/>
    </source>
</evidence>
<dbReference type="Proteomes" id="UP000234845">
    <property type="component" value="Unassembled WGS sequence"/>
</dbReference>
<dbReference type="GO" id="GO:0016491">
    <property type="term" value="F:oxidoreductase activity"/>
    <property type="evidence" value="ECO:0007669"/>
    <property type="project" value="UniProtKB-KW"/>
</dbReference>
<dbReference type="OrthoDB" id="9804774at2"/>
<dbReference type="PRINTS" id="PR00080">
    <property type="entry name" value="SDRFAMILY"/>
</dbReference>
<dbReference type="InterPro" id="IPR020904">
    <property type="entry name" value="Sc_DH/Rdtase_CS"/>
</dbReference>
<comment type="caution">
    <text evidence="5">The sequence shown here is derived from an EMBL/GenBank/DDBJ whole genome shotgun (WGS) entry which is preliminary data.</text>
</comment>
<evidence type="ECO:0000256" key="3">
    <source>
        <dbReference type="RuleBase" id="RU000363"/>
    </source>
</evidence>
<dbReference type="RefSeq" id="WP_101519814.1">
    <property type="nucleotide sequence ID" value="NZ_PKLZ01000001.1"/>
</dbReference>
<evidence type="ECO:0000313" key="6">
    <source>
        <dbReference type="Proteomes" id="UP000234845"/>
    </source>
</evidence>
<dbReference type="EMBL" id="PKLZ01000001">
    <property type="protein sequence ID" value="PLW84178.1"/>
    <property type="molecule type" value="Genomic_DNA"/>
</dbReference>
<organism evidence="5 6">
    <name type="scientific">Kineobactrum sediminis</name>
    <dbReference type="NCBI Taxonomy" id="1905677"/>
    <lineage>
        <taxon>Bacteria</taxon>
        <taxon>Pseudomonadati</taxon>
        <taxon>Pseudomonadota</taxon>
        <taxon>Gammaproteobacteria</taxon>
        <taxon>Cellvibrionales</taxon>
        <taxon>Halieaceae</taxon>
        <taxon>Kineobactrum</taxon>
    </lineage>
</organism>